<protein>
    <submittedName>
        <fullName evidence="2">Electron transfer flavoprotein subunit beta</fullName>
    </submittedName>
</protein>
<dbReference type="PIRSF" id="PIRSF000090">
    <property type="entry name" value="Beta-ETF"/>
    <property type="match status" value="1"/>
</dbReference>
<dbReference type="InterPro" id="IPR033948">
    <property type="entry name" value="ETF_beta_N"/>
</dbReference>
<dbReference type="AlphaFoldDB" id="A0A1F5RHS1"/>
<evidence type="ECO:0000259" key="1">
    <source>
        <dbReference type="SMART" id="SM00893"/>
    </source>
</evidence>
<dbReference type="InterPro" id="IPR014730">
    <property type="entry name" value="ETF_a/b_N"/>
</dbReference>
<comment type="caution">
    <text evidence="2">The sequence shown here is derived from an EMBL/GenBank/DDBJ whole genome shotgun (WGS) entry which is preliminary data.</text>
</comment>
<sequence>MNIVVCIKQVPDTTDVRIDPATNTLIREGVPSIINPFDMYAIEEALRLREKLGGKVTVISMGPPQVIDALREAISMGVDDAVLLSDRAFAGADTWATSYTLSMGIRKMGGADVILCGKQAIDGDTAQVGPGVAEFLDIPQVTYVKKIEQIDDKKARVWRMTEEGYEVVDTSLPAMFTVVKEINEPRLPSLKGKMRAKSFQPTVWKAADIAADEKNIGLNGSPTNVVKIFTPPVRSGGVILQGDINEAVEKVVNGLKEQQII</sequence>
<dbReference type="GO" id="GO:0009055">
    <property type="term" value="F:electron transfer activity"/>
    <property type="evidence" value="ECO:0007669"/>
    <property type="project" value="InterPro"/>
</dbReference>
<gene>
    <name evidence="2" type="ORF">A2024_11550</name>
</gene>
<dbReference type="SMART" id="SM00893">
    <property type="entry name" value="ETF"/>
    <property type="match status" value="1"/>
</dbReference>
<feature type="domain" description="Electron transfer flavoprotein alpha/beta-subunit N-terminal" evidence="1">
    <location>
        <begin position="22"/>
        <end position="213"/>
    </location>
</feature>
<reference evidence="2 3" key="1">
    <citation type="journal article" date="2016" name="Nat. Commun.">
        <title>Thousands of microbial genomes shed light on interconnected biogeochemical processes in an aquifer system.</title>
        <authorList>
            <person name="Anantharaman K."/>
            <person name="Brown C.T."/>
            <person name="Hug L.A."/>
            <person name="Sharon I."/>
            <person name="Castelle C.J."/>
            <person name="Probst A.J."/>
            <person name="Thomas B.C."/>
            <person name="Singh A."/>
            <person name="Wilkins M.J."/>
            <person name="Karaoz U."/>
            <person name="Brodie E.L."/>
            <person name="Williams K.H."/>
            <person name="Hubbard S.S."/>
            <person name="Banfield J.F."/>
        </authorList>
    </citation>
    <scope>NUCLEOTIDE SEQUENCE [LARGE SCALE GENOMIC DNA]</scope>
</reference>
<evidence type="ECO:0000313" key="2">
    <source>
        <dbReference type="EMBL" id="OGF13950.1"/>
    </source>
</evidence>
<proteinExistence type="predicted"/>
<organism evidence="2 3">
    <name type="scientific">Candidatus Edwardsbacteria bacterium GWF2_54_11</name>
    <dbReference type="NCBI Taxonomy" id="1817851"/>
    <lineage>
        <taxon>Bacteria</taxon>
        <taxon>Candidatus Edwardsiibacteriota</taxon>
    </lineage>
</organism>
<dbReference type="SUPFAM" id="SSF52402">
    <property type="entry name" value="Adenine nucleotide alpha hydrolases-like"/>
    <property type="match status" value="1"/>
</dbReference>
<dbReference type="Pfam" id="PF01012">
    <property type="entry name" value="ETF"/>
    <property type="match status" value="1"/>
</dbReference>
<evidence type="ECO:0000313" key="3">
    <source>
        <dbReference type="Proteomes" id="UP000177230"/>
    </source>
</evidence>
<name>A0A1F5RHS1_9BACT</name>
<dbReference type="InterPro" id="IPR012255">
    <property type="entry name" value="ETF_b"/>
</dbReference>
<dbReference type="Proteomes" id="UP000177230">
    <property type="component" value="Unassembled WGS sequence"/>
</dbReference>
<dbReference type="PANTHER" id="PTHR21294">
    <property type="entry name" value="ELECTRON TRANSFER FLAVOPROTEIN BETA-SUBUNIT"/>
    <property type="match status" value="1"/>
</dbReference>
<accession>A0A1F5RHS1</accession>
<dbReference type="Gene3D" id="3.40.50.620">
    <property type="entry name" value="HUPs"/>
    <property type="match status" value="1"/>
</dbReference>
<dbReference type="EMBL" id="MFFM01000010">
    <property type="protein sequence ID" value="OGF13950.1"/>
    <property type="molecule type" value="Genomic_DNA"/>
</dbReference>
<dbReference type="PANTHER" id="PTHR21294:SF17">
    <property type="entry name" value="PROTEIN FIXA"/>
    <property type="match status" value="1"/>
</dbReference>
<dbReference type="CDD" id="cd01714">
    <property type="entry name" value="ETF_beta"/>
    <property type="match status" value="1"/>
</dbReference>
<dbReference type="InterPro" id="IPR014729">
    <property type="entry name" value="Rossmann-like_a/b/a_fold"/>
</dbReference>